<name>A0ABY2HBU6_9HYPO</name>
<protein>
    <submittedName>
        <fullName evidence="2">Uncharacterized protein</fullName>
    </submittedName>
</protein>
<feature type="compositionally biased region" description="Basic and acidic residues" evidence="1">
    <location>
        <begin position="58"/>
        <end position="68"/>
    </location>
</feature>
<dbReference type="EMBL" id="PPTA01000003">
    <property type="protein sequence ID" value="TFB05449.1"/>
    <property type="molecule type" value="Genomic_DNA"/>
</dbReference>
<feature type="region of interest" description="Disordered" evidence="1">
    <location>
        <begin position="146"/>
        <end position="183"/>
    </location>
</feature>
<sequence length="226" mass="25262">MPYVDNDIPLATKRKWNHDGPYNKSSQRNISSPEPFHASASPTPTRKTLHPTKRFRSIHQDTDSDIHSSHRQPPSREPSIPCPANNAGRVTSTTLLPCHVCHRRPTKKSDLDSFAKCQACREQTCFICMRECQGRTSYTVSTISKKDEGDHDTLSRSFRMDDADASPSTPHTDTDIDVDIGDDDGGRKRELYTHHSMICSRCCVEKGAEGEVICLGCLSDPYTNTP</sequence>
<feature type="region of interest" description="Disordered" evidence="1">
    <location>
        <begin position="1"/>
        <end position="88"/>
    </location>
</feature>
<feature type="compositionally biased region" description="Polar residues" evidence="1">
    <location>
        <begin position="23"/>
        <end position="32"/>
    </location>
</feature>
<dbReference type="GeneID" id="300574432"/>
<dbReference type="Proteomes" id="UP001642720">
    <property type="component" value="Unassembled WGS sequence"/>
</dbReference>
<organism evidence="2 3">
    <name type="scientific">Trichoderma ghanense</name>
    <dbReference type="NCBI Taxonomy" id="65468"/>
    <lineage>
        <taxon>Eukaryota</taxon>
        <taxon>Fungi</taxon>
        <taxon>Dikarya</taxon>
        <taxon>Ascomycota</taxon>
        <taxon>Pezizomycotina</taxon>
        <taxon>Sordariomycetes</taxon>
        <taxon>Hypocreomycetidae</taxon>
        <taxon>Hypocreales</taxon>
        <taxon>Hypocreaceae</taxon>
        <taxon>Trichoderma</taxon>
    </lineage>
</organism>
<evidence type="ECO:0000313" key="2">
    <source>
        <dbReference type="EMBL" id="TFB05449.1"/>
    </source>
</evidence>
<comment type="caution">
    <text evidence="2">The sequence shown here is derived from an EMBL/GenBank/DDBJ whole genome shotgun (WGS) entry which is preliminary data.</text>
</comment>
<keyword evidence="3" id="KW-1185">Reference proteome</keyword>
<reference evidence="2 3" key="1">
    <citation type="submission" date="2018-01" db="EMBL/GenBank/DDBJ databases">
        <title>Genome characterization of the sugarcane-associated fungus Trichoderma ghanense CCMA-1212 and their application in lignocelulose bioconversion.</title>
        <authorList>
            <person name="Steindorff A.S."/>
            <person name="Mendes T.D."/>
            <person name="Vilela E.S.D."/>
            <person name="Rodrigues D.S."/>
            <person name="Formighieri E.F."/>
            <person name="Melo I.S."/>
            <person name="Favaro L.C.L."/>
        </authorList>
    </citation>
    <scope>NUCLEOTIDE SEQUENCE [LARGE SCALE GENOMIC DNA]</scope>
    <source>
        <strain evidence="2 3">CCMA-1212</strain>
    </source>
</reference>
<feature type="compositionally biased region" description="Basic residues" evidence="1">
    <location>
        <begin position="47"/>
        <end position="57"/>
    </location>
</feature>
<evidence type="ECO:0000313" key="3">
    <source>
        <dbReference type="Proteomes" id="UP001642720"/>
    </source>
</evidence>
<proteinExistence type="predicted"/>
<feature type="compositionally biased region" description="Basic and acidic residues" evidence="1">
    <location>
        <begin position="146"/>
        <end position="162"/>
    </location>
</feature>
<evidence type="ECO:0000256" key="1">
    <source>
        <dbReference type="SAM" id="MobiDB-lite"/>
    </source>
</evidence>
<dbReference type="RefSeq" id="XP_073561650.1">
    <property type="nucleotide sequence ID" value="XM_073699982.1"/>
</dbReference>
<accession>A0ABY2HBU6</accession>
<gene>
    <name evidence="2" type="ORF">CCMA1212_002602</name>
</gene>